<organism evidence="7 8">
    <name type="scientific">Fusarium kuroshium</name>
    <dbReference type="NCBI Taxonomy" id="2010991"/>
    <lineage>
        <taxon>Eukaryota</taxon>
        <taxon>Fungi</taxon>
        <taxon>Dikarya</taxon>
        <taxon>Ascomycota</taxon>
        <taxon>Pezizomycotina</taxon>
        <taxon>Sordariomycetes</taxon>
        <taxon>Hypocreomycetidae</taxon>
        <taxon>Hypocreales</taxon>
        <taxon>Nectriaceae</taxon>
        <taxon>Fusarium</taxon>
        <taxon>Fusarium solani species complex</taxon>
    </lineage>
</organism>
<dbReference type="OrthoDB" id="2924818at2759"/>
<dbReference type="EMBL" id="NKUJ01000212">
    <property type="protein sequence ID" value="RMJ10195.1"/>
    <property type="molecule type" value="Genomic_DNA"/>
</dbReference>
<gene>
    <name evidence="7" type="ORF">CDV36_010175</name>
</gene>
<reference evidence="7 8" key="1">
    <citation type="submission" date="2017-06" db="EMBL/GenBank/DDBJ databases">
        <title>Comparative genomic analysis of Ambrosia Fusariam Clade fungi.</title>
        <authorList>
            <person name="Stajich J.E."/>
            <person name="Carrillo J."/>
            <person name="Kijimoto T."/>
            <person name="Eskalen A."/>
            <person name="O'Donnell K."/>
            <person name="Kasson M."/>
        </authorList>
    </citation>
    <scope>NUCLEOTIDE SEQUENCE [LARGE SCALE GENOMIC DNA]</scope>
    <source>
        <strain evidence="7">UCR3666</strain>
    </source>
</reference>
<dbReference type="PANTHER" id="PTHR12935:SF0">
    <property type="entry name" value="GAMMA-GLUTAMYLCYCLOTRANSFERASE"/>
    <property type="match status" value="1"/>
</dbReference>
<proteinExistence type="predicted"/>
<protein>
    <recommendedName>
        <fullName evidence="1">gamma-glutamylcyclotransferase</fullName>
        <ecNumber evidence="1">4.3.2.9</ecNumber>
    </recommendedName>
</protein>
<keyword evidence="8" id="KW-1185">Reference proteome</keyword>
<dbReference type="InterPro" id="IPR009288">
    <property type="entry name" value="AIG2-like_dom"/>
</dbReference>
<feature type="active site" description="Proton acceptor" evidence="3">
    <location>
        <position position="100"/>
    </location>
</feature>
<accession>A0A3M2RZ37</accession>
<dbReference type="CDD" id="cd06661">
    <property type="entry name" value="GGCT_like"/>
    <property type="match status" value="1"/>
</dbReference>
<dbReference type="GO" id="GO:0003839">
    <property type="term" value="F:gamma-glutamylcyclotransferase activity"/>
    <property type="evidence" value="ECO:0007669"/>
    <property type="project" value="UniProtKB-EC"/>
</dbReference>
<dbReference type="Pfam" id="PF06094">
    <property type="entry name" value="GGACT"/>
    <property type="match status" value="1"/>
</dbReference>
<dbReference type="InterPro" id="IPR036568">
    <property type="entry name" value="GGCT-like_sf"/>
</dbReference>
<dbReference type="Proteomes" id="UP000277212">
    <property type="component" value="Unassembled WGS sequence"/>
</dbReference>
<evidence type="ECO:0000256" key="4">
    <source>
        <dbReference type="PIRSR" id="PIRSR617939-2"/>
    </source>
</evidence>
<evidence type="ECO:0000259" key="6">
    <source>
        <dbReference type="Pfam" id="PF06094"/>
    </source>
</evidence>
<evidence type="ECO:0000256" key="5">
    <source>
        <dbReference type="SAM" id="MobiDB-lite"/>
    </source>
</evidence>
<feature type="compositionally biased region" description="Low complexity" evidence="5">
    <location>
        <begin position="212"/>
        <end position="237"/>
    </location>
</feature>
<feature type="binding site" evidence="4">
    <location>
        <begin position="31"/>
        <end position="36"/>
    </location>
    <ligand>
        <name>substrate</name>
    </ligand>
</feature>
<keyword evidence="2" id="KW-0456">Lyase</keyword>
<dbReference type="PANTHER" id="PTHR12935">
    <property type="entry name" value="GAMMA-GLUTAMYLCYCLOTRANSFERASE"/>
    <property type="match status" value="1"/>
</dbReference>
<dbReference type="Gene3D" id="3.10.490.10">
    <property type="entry name" value="Gamma-glutamyl cyclotransferase-like"/>
    <property type="match status" value="1"/>
</dbReference>
<name>A0A3M2RZ37_9HYPO</name>
<evidence type="ECO:0000256" key="3">
    <source>
        <dbReference type="PIRSR" id="PIRSR617939-1"/>
    </source>
</evidence>
<dbReference type="AlphaFoldDB" id="A0A3M2RZ37"/>
<dbReference type="STRING" id="2010991.A0A3M2RZ37"/>
<feature type="domain" description="Gamma-glutamylcyclotransferase AIG2-like" evidence="6">
    <location>
        <begin position="31"/>
        <end position="118"/>
    </location>
</feature>
<evidence type="ECO:0000313" key="8">
    <source>
        <dbReference type="Proteomes" id="UP000277212"/>
    </source>
</evidence>
<dbReference type="InterPro" id="IPR013024">
    <property type="entry name" value="GGCT-like"/>
</dbReference>
<dbReference type="SUPFAM" id="SSF110857">
    <property type="entry name" value="Gamma-glutamyl cyclotransferase-like"/>
    <property type="match status" value="1"/>
</dbReference>
<dbReference type="EC" id="4.3.2.9" evidence="1"/>
<evidence type="ECO:0000256" key="1">
    <source>
        <dbReference type="ARBA" id="ARBA00012346"/>
    </source>
</evidence>
<comment type="caution">
    <text evidence="7">The sequence shown here is derived from an EMBL/GenBank/DDBJ whole genome shotgun (WGS) entry which is preliminary data.</text>
</comment>
<dbReference type="InterPro" id="IPR017939">
    <property type="entry name" value="G-Glutamylcylcotransferase"/>
</dbReference>
<sequence length="401" mass="44557">MHGASCLRIIFNSMTSHAPVTATAAATNKYYFAYGSNLHLEQMKRRCPGSKLIGSAKLWHYRWQINERGYANVMEAHGHWVEGLVFEINQRDESRLDVNEGVSKNAYQKCYMTVMLRRADSPLYRRPVSWIVNNGGPIQARQMAQQGAGQRRSVNHDPHWEQNVLVYISPQYIVDSPPKEEYINRINLGIADARVLGVAEDYISNCIRPFVPATTPKETTAPKTTGAGTTATTPTKPKVVRKVPSPARKAVKQPVREARRPTGAASGSKRTPDPSPARSAPGLSPARVSRPPQTQSHPARRARSQDPPRVVVNTSGRSGPSHRRARSHAYSQPPPLPPRPLSERVAEYYQETTLRPPNTGRARATSDVGGAPPPLPPRPARRMRSIPVIIVQEIHSSSWRR</sequence>
<feature type="region of interest" description="Disordered" evidence="5">
    <location>
        <begin position="212"/>
        <end position="384"/>
    </location>
</feature>
<evidence type="ECO:0000313" key="7">
    <source>
        <dbReference type="EMBL" id="RMJ10195.1"/>
    </source>
</evidence>
<evidence type="ECO:0000256" key="2">
    <source>
        <dbReference type="ARBA" id="ARBA00023239"/>
    </source>
</evidence>